<dbReference type="RefSeq" id="WP_171226892.1">
    <property type="nucleotide sequence ID" value="NZ_CP053085.1"/>
</dbReference>
<gene>
    <name evidence="2" type="ORF">HKW67_19045</name>
</gene>
<accession>A0A6M4IV44</accession>
<proteinExistence type="predicted"/>
<feature type="chain" id="PRO_5027071987" description="Lipocalin-like domain-containing protein" evidence="1">
    <location>
        <begin position="24"/>
        <end position="188"/>
    </location>
</feature>
<organism evidence="2 3">
    <name type="scientific">Gemmatimonas groenlandica</name>
    <dbReference type="NCBI Taxonomy" id="2732249"/>
    <lineage>
        <taxon>Bacteria</taxon>
        <taxon>Pseudomonadati</taxon>
        <taxon>Gemmatimonadota</taxon>
        <taxon>Gemmatimonadia</taxon>
        <taxon>Gemmatimonadales</taxon>
        <taxon>Gemmatimonadaceae</taxon>
        <taxon>Gemmatimonas</taxon>
    </lineage>
</organism>
<feature type="signal peptide" evidence="1">
    <location>
        <begin position="1"/>
        <end position="23"/>
    </location>
</feature>
<protein>
    <recommendedName>
        <fullName evidence="4">Lipocalin-like domain-containing protein</fullName>
    </recommendedName>
</protein>
<name>A0A6M4IV44_9BACT</name>
<evidence type="ECO:0000313" key="3">
    <source>
        <dbReference type="Proteomes" id="UP000500938"/>
    </source>
</evidence>
<dbReference type="KEGG" id="ggr:HKW67_19045"/>
<evidence type="ECO:0008006" key="4">
    <source>
        <dbReference type="Google" id="ProtNLM"/>
    </source>
</evidence>
<keyword evidence="3" id="KW-1185">Reference proteome</keyword>
<evidence type="ECO:0000256" key="1">
    <source>
        <dbReference type="SAM" id="SignalP"/>
    </source>
</evidence>
<keyword evidence="1" id="KW-0732">Signal</keyword>
<dbReference type="AlphaFoldDB" id="A0A6M4IV44"/>
<sequence>MPSRLRTLCSVMMTALAVALLHACVRPTPTSNAPARDLLYVNFVGTWKGTLEVADGLGTGTRVTRPAALQVLPAPDQDGLELRYSSDGAVTSMPHVDHLHFDRAMTDAVWGDAGAPAPQAFAVRSREGGRNGEVLRLVLEGEDHNGDEPTMIRETLELSPAEIRLVQEARPIGGDFAFRRAYVLQRAQ</sequence>
<dbReference type="Proteomes" id="UP000500938">
    <property type="component" value="Chromosome"/>
</dbReference>
<dbReference type="EMBL" id="CP053085">
    <property type="protein sequence ID" value="QJR37457.1"/>
    <property type="molecule type" value="Genomic_DNA"/>
</dbReference>
<reference evidence="2 3" key="1">
    <citation type="submission" date="2020-05" db="EMBL/GenBank/DDBJ databases">
        <title>Complete genome sequence of Gemmatimonas greenlandica TET16.</title>
        <authorList>
            <person name="Zeng Y."/>
        </authorList>
    </citation>
    <scope>NUCLEOTIDE SEQUENCE [LARGE SCALE GENOMIC DNA]</scope>
    <source>
        <strain evidence="2 3">TET16</strain>
    </source>
</reference>
<evidence type="ECO:0000313" key="2">
    <source>
        <dbReference type="EMBL" id="QJR37457.1"/>
    </source>
</evidence>